<dbReference type="SUPFAM" id="SSF50249">
    <property type="entry name" value="Nucleic acid-binding proteins"/>
    <property type="match status" value="1"/>
</dbReference>
<feature type="compositionally biased region" description="Basic and acidic residues" evidence="15">
    <location>
        <begin position="13"/>
        <end position="26"/>
    </location>
</feature>
<protein>
    <recommendedName>
        <fullName evidence="13">Lysine--tRNA ligase</fullName>
        <ecNumber evidence="13">6.1.1.6</ecNumber>
    </recommendedName>
    <alternativeName>
        <fullName evidence="13">Lysyl-tRNA synthetase</fullName>
        <shortName evidence="13">LysRS</shortName>
    </alternativeName>
</protein>
<evidence type="ECO:0000256" key="13">
    <source>
        <dbReference type="HAMAP-Rule" id="MF_00252"/>
    </source>
</evidence>
<comment type="subcellular location">
    <subcellularLocation>
        <location evidence="1 13">Cytoplasm</location>
    </subcellularLocation>
</comment>
<evidence type="ECO:0000256" key="1">
    <source>
        <dbReference type="ARBA" id="ARBA00004496"/>
    </source>
</evidence>
<dbReference type="CDD" id="cd04322">
    <property type="entry name" value="LysRS_N"/>
    <property type="match status" value="1"/>
</dbReference>
<dbReference type="FunFam" id="3.30.930.10:FF:000001">
    <property type="entry name" value="Lysine--tRNA ligase"/>
    <property type="match status" value="1"/>
</dbReference>
<feature type="binding site" evidence="13">
    <location>
        <position position="425"/>
    </location>
    <ligand>
        <name>Mg(2+)</name>
        <dbReference type="ChEBI" id="CHEBI:18420"/>
        <label>1</label>
    </ligand>
</feature>
<dbReference type="NCBIfam" id="TIGR00499">
    <property type="entry name" value="lysS_bact"/>
    <property type="match status" value="1"/>
</dbReference>
<evidence type="ECO:0000256" key="5">
    <source>
        <dbReference type="ARBA" id="ARBA00022598"/>
    </source>
</evidence>
<dbReference type="NCBIfam" id="NF001756">
    <property type="entry name" value="PRK00484.1"/>
    <property type="match status" value="1"/>
</dbReference>
<keyword evidence="18" id="KW-1185">Reference proteome</keyword>
<evidence type="ECO:0000256" key="3">
    <source>
        <dbReference type="ARBA" id="ARBA00011738"/>
    </source>
</evidence>
<dbReference type="InterPro" id="IPR004365">
    <property type="entry name" value="NA-bd_OB_tRNA"/>
</dbReference>
<evidence type="ECO:0000256" key="10">
    <source>
        <dbReference type="ARBA" id="ARBA00022917"/>
    </source>
</evidence>
<dbReference type="InterPro" id="IPR006195">
    <property type="entry name" value="aa-tRNA-synth_II"/>
</dbReference>
<dbReference type="InterPro" id="IPR012340">
    <property type="entry name" value="NA-bd_OB-fold"/>
</dbReference>
<dbReference type="EMBL" id="BSPD01000033">
    <property type="protein sequence ID" value="GLS25681.1"/>
    <property type="molecule type" value="Genomic_DNA"/>
</dbReference>
<dbReference type="InterPro" id="IPR045864">
    <property type="entry name" value="aa-tRNA-synth_II/BPL/LPL"/>
</dbReference>
<dbReference type="GO" id="GO:0005524">
    <property type="term" value="F:ATP binding"/>
    <property type="evidence" value="ECO:0007669"/>
    <property type="project" value="UniProtKB-UniRule"/>
</dbReference>
<dbReference type="SUPFAM" id="SSF55681">
    <property type="entry name" value="Class II aaRS and biotin synthetases"/>
    <property type="match status" value="1"/>
</dbReference>
<organism evidence="17 18">
    <name type="scientific">Marinibactrum halimedae</name>
    <dbReference type="NCBI Taxonomy" id="1444977"/>
    <lineage>
        <taxon>Bacteria</taxon>
        <taxon>Pseudomonadati</taxon>
        <taxon>Pseudomonadota</taxon>
        <taxon>Gammaproteobacteria</taxon>
        <taxon>Cellvibrionales</taxon>
        <taxon>Cellvibrionaceae</taxon>
        <taxon>Marinibactrum</taxon>
    </lineage>
</organism>
<dbReference type="EC" id="6.1.1.6" evidence="13"/>
<evidence type="ECO:0000256" key="8">
    <source>
        <dbReference type="ARBA" id="ARBA00022840"/>
    </source>
</evidence>
<keyword evidence="9 13" id="KW-0460">Magnesium</keyword>
<evidence type="ECO:0000256" key="2">
    <source>
        <dbReference type="ARBA" id="ARBA00008226"/>
    </source>
</evidence>
<keyword evidence="5 13" id="KW-0436">Ligase</keyword>
<reference evidence="17 18" key="1">
    <citation type="journal article" date="2014" name="Int. J. Syst. Evol. Microbiol.">
        <title>Complete genome sequence of Corynebacterium casei LMG S-19264T (=DSM 44701T), isolated from a smear-ripened cheese.</title>
        <authorList>
            <consortium name="US DOE Joint Genome Institute (JGI-PGF)"/>
            <person name="Walter F."/>
            <person name="Albersmeier A."/>
            <person name="Kalinowski J."/>
            <person name="Ruckert C."/>
        </authorList>
    </citation>
    <scope>NUCLEOTIDE SEQUENCE [LARGE SCALE GENOMIC DNA]</scope>
    <source>
        <strain evidence="17 18">NBRC 110095</strain>
    </source>
</reference>
<feature type="region of interest" description="Disordered" evidence="15">
    <location>
        <begin position="1"/>
        <end position="26"/>
    </location>
</feature>
<feature type="compositionally biased region" description="Polar residues" evidence="15">
    <location>
        <begin position="1"/>
        <end position="10"/>
    </location>
</feature>
<evidence type="ECO:0000256" key="11">
    <source>
        <dbReference type="ARBA" id="ARBA00023146"/>
    </source>
</evidence>
<comment type="similarity">
    <text evidence="2 13">Belongs to the class-II aminoacyl-tRNA synthetase family.</text>
</comment>
<dbReference type="PRINTS" id="PR00982">
    <property type="entry name" value="TRNASYNTHLYS"/>
</dbReference>
<dbReference type="PANTHER" id="PTHR42918:SF15">
    <property type="entry name" value="LYSINE--TRNA LIGASE, CHLOROPLASTIC_MITOCHONDRIAL"/>
    <property type="match status" value="1"/>
</dbReference>
<dbReference type="GO" id="GO:0005829">
    <property type="term" value="C:cytosol"/>
    <property type="evidence" value="ECO:0007669"/>
    <property type="project" value="TreeGrafter"/>
</dbReference>
<evidence type="ECO:0000256" key="4">
    <source>
        <dbReference type="ARBA" id="ARBA00022490"/>
    </source>
</evidence>
<dbReference type="GO" id="GO:0000287">
    <property type="term" value="F:magnesium ion binding"/>
    <property type="evidence" value="ECO:0007669"/>
    <property type="project" value="UniProtKB-UniRule"/>
</dbReference>
<evidence type="ECO:0000256" key="14">
    <source>
        <dbReference type="RuleBase" id="RU000336"/>
    </source>
</evidence>
<keyword evidence="4 13" id="KW-0963">Cytoplasm</keyword>
<comment type="cofactor">
    <cofactor evidence="13 14">
        <name>Mg(2+)</name>
        <dbReference type="ChEBI" id="CHEBI:18420"/>
    </cofactor>
    <text evidence="13 14">Binds 3 Mg(2+) ions per subunit.</text>
</comment>
<feature type="binding site" evidence="13">
    <location>
        <position position="432"/>
    </location>
    <ligand>
        <name>Mg(2+)</name>
        <dbReference type="ChEBI" id="CHEBI:18420"/>
        <label>1</label>
    </ligand>
</feature>
<evidence type="ECO:0000313" key="18">
    <source>
        <dbReference type="Proteomes" id="UP001156870"/>
    </source>
</evidence>
<keyword evidence="10 13" id="KW-0648">Protein biosynthesis</keyword>
<evidence type="ECO:0000256" key="7">
    <source>
        <dbReference type="ARBA" id="ARBA00022741"/>
    </source>
</evidence>
<dbReference type="Gene3D" id="2.40.50.140">
    <property type="entry name" value="Nucleic acid-binding proteins"/>
    <property type="match status" value="1"/>
</dbReference>
<dbReference type="InterPro" id="IPR018149">
    <property type="entry name" value="Lys-tRNA-synth_II_C"/>
</dbReference>
<dbReference type="RefSeq" id="WP_232594243.1">
    <property type="nucleotide sequence ID" value="NZ_BSPD01000033.1"/>
</dbReference>
<dbReference type="PANTHER" id="PTHR42918">
    <property type="entry name" value="LYSYL-TRNA SYNTHETASE"/>
    <property type="match status" value="1"/>
</dbReference>
<sequence length="518" mass="58822">MTDKQTPSSTNVDKNKVDENKNDENKLIAERRAKLSALRESDDVVFPNDFRPENKAQVLQLEFGEKSKEVLETEANVVSVAGRVIRSRGAFMVLQDGSGTIQLYVTKAARPFAKSLDLGDIIGVKGVLHKSGKGDLYVNLDEYQLLTKSLRPLPDKFHGLADQELRYRQRYVDLIANPEVRDTFVKRTQIVNFIRQYLNEKAFLEVETPMLQAIPGGATARPFVTHHNALDIDMFLRIAPELYLKRLVVGGFERVYEINRNFRNEGLSTRHNPEFTMLEFYQAYADYHDLMDLTEDMLRQLTEQVLGSTTVVNTVKNADGEVVEQKEYDFAKPFNRISVFDSILHFNEDLSADQINNIESAKAVAERLGIPVKDIWGLGKLQIEIFEKTVEHRLDEPTFITEYPAEVSPLARRNDENPFVTDRFEFFVGGREIANGFSELNDAEDQADRFKAQVAEKDAGDDEAMHYDADYVRALEYGLPPTAGEGIGIDRLVMLLTDSPSIRDVLLFPAMRPSVDQK</sequence>
<evidence type="ECO:0000256" key="6">
    <source>
        <dbReference type="ARBA" id="ARBA00022723"/>
    </source>
</evidence>
<dbReference type="Proteomes" id="UP001156870">
    <property type="component" value="Unassembled WGS sequence"/>
</dbReference>
<dbReference type="Pfam" id="PF01336">
    <property type="entry name" value="tRNA_anti-codon"/>
    <property type="match status" value="1"/>
</dbReference>
<proteinExistence type="inferred from homology"/>
<keyword evidence="6 13" id="KW-0479">Metal-binding</keyword>
<comment type="caution">
    <text evidence="17">The sequence shown here is derived from an EMBL/GenBank/DDBJ whole genome shotgun (WGS) entry which is preliminary data.</text>
</comment>
<evidence type="ECO:0000256" key="12">
    <source>
        <dbReference type="ARBA" id="ARBA00048573"/>
    </source>
</evidence>
<dbReference type="InterPro" id="IPR044136">
    <property type="entry name" value="Lys-tRNA-ligase_II_N"/>
</dbReference>
<dbReference type="AlphaFoldDB" id="A0AA37T536"/>
<dbReference type="Gene3D" id="3.30.930.10">
    <property type="entry name" value="Bira Bifunctional Protein, Domain 2"/>
    <property type="match status" value="1"/>
</dbReference>
<comment type="catalytic activity">
    <reaction evidence="12 13 14">
        <text>tRNA(Lys) + L-lysine + ATP = L-lysyl-tRNA(Lys) + AMP + diphosphate</text>
        <dbReference type="Rhea" id="RHEA:20792"/>
        <dbReference type="Rhea" id="RHEA-COMP:9696"/>
        <dbReference type="Rhea" id="RHEA-COMP:9697"/>
        <dbReference type="ChEBI" id="CHEBI:30616"/>
        <dbReference type="ChEBI" id="CHEBI:32551"/>
        <dbReference type="ChEBI" id="CHEBI:33019"/>
        <dbReference type="ChEBI" id="CHEBI:78442"/>
        <dbReference type="ChEBI" id="CHEBI:78529"/>
        <dbReference type="ChEBI" id="CHEBI:456215"/>
        <dbReference type="EC" id="6.1.1.6"/>
    </reaction>
</comment>
<dbReference type="InterPro" id="IPR002313">
    <property type="entry name" value="Lys-tRNA-ligase_II"/>
</dbReference>
<comment type="subunit">
    <text evidence="3 13">Homodimer.</text>
</comment>
<evidence type="ECO:0000256" key="9">
    <source>
        <dbReference type="ARBA" id="ARBA00022842"/>
    </source>
</evidence>
<keyword evidence="7 13" id="KW-0547">Nucleotide-binding</keyword>
<evidence type="ECO:0000259" key="16">
    <source>
        <dbReference type="PROSITE" id="PS50862"/>
    </source>
</evidence>
<feature type="binding site" evidence="13">
    <location>
        <position position="432"/>
    </location>
    <ligand>
        <name>Mg(2+)</name>
        <dbReference type="ChEBI" id="CHEBI:18420"/>
        <label>2</label>
    </ligand>
</feature>
<name>A0AA37T536_9GAMM</name>
<dbReference type="GO" id="GO:0006430">
    <property type="term" value="P:lysyl-tRNA aminoacylation"/>
    <property type="evidence" value="ECO:0007669"/>
    <property type="project" value="UniProtKB-UniRule"/>
</dbReference>
<keyword evidence="8 13" id="KW-0067">ATP-binding</keyword>
<evidence type="ECO:0000313" key="17">
    <source>
        <dbReference type="EMBL" id="GLS25681.1"/>
    </source>
</evidence>
<dbReference type="CDD" id="cd00775">
    <property type="entry name" value="LysRS_core"/>
    <property type="match status" value="1"/>
</dbReference>
<dbReference type="GO" id="GO:0004824">
    <property type="term" value="F:lysine-tRNA ligase activity"/>
    <property type="evidence" value="ECO:0007669"/>
    <property type="project" value="UniProtKB-UniRule"/>
</dbReference>
<gene>
    <name evidence="13 17" type="primary">lysS</name>
    <name evidence="17" type="ORF">GCM10007877_13950</name>
</gene>
<dbReference type="PROSITE" id="PS50862">
    <property type="entry name" value="AA_TRNA_LIGASE_II"/>
    <property type="match status" value="1"/>
</dbReference>
<dbReference type="Pfam" id="PF00152">
    <property type="entry name" value="tRNA-synt_2"/>
    <property type="match status" value="1"/>
</dbReference>
<feature type="domain" description="Aminoacyl-transfer RNA synthetases class-II family profile" evidence="16">
    <location>
        <begin position="187"/>
        <end position="513"/>
    </location>
</feature>
<accession>A0AA37T536</accession>
<dbReference type="InterPro" id="IPR004364">
    <property type="entry name" value="Aa-tRNA-synt_II"/>
</dbReference>
<dbReference type="GO" id="GO:0000049">
    <property type="term" value="F:tRNA binding"/>
    <property type="evidence" value="ECO:0007669"/>
    <property type="project" value="TreeGrafter"/>
</dbReference>
<dbReference type="HAMAP" id="MF_00252">
    <property type="entry name" value="Lys_tRNA_synth_class2"/>
    <property type="match status" value="1"/>
</dbReference>
<keyword evidence="11 13" id="KW-0030">Aminoacyl-tRNA synthetase</keyword>
<evidence type="ECO:0000256" key="15">
    <source>
        <dbReference type="SAM" id="MobiDB-lite"/>
    </source>
</evidence>